<dbReference type="Proteomes" id="UP000591735">
    <property type="component" value="Unassembled WGS sequence"/>
</dbReference>
<sequence>MTYVYDEPKDIDKSQFLKIVESGIIDLICDAIARSPNFIDDYDWLLHQYKVLLFHPDLEVRGVTITSIGHLARINEHAKKDELLGVLGPLISDHDLAGRVEDAIDDINTFL</sequence>
<gene>
    <name evidence="1" type="ORF">HNR38_001652</name>
</gene>
<keyword evidence="2" id="KW-1185">Reference proteome</keyword>
<evidence type="ECO:0000313" key="1">
    <source>
        <dbReference type="EMBL" id="MBB5321166.1"/>
    </source>
</evidence>
<evidence type="ECO:0000313" key="2">
    <source>
        <dbReference type="Proteomes" id="UP000591735"/>
    </source>
</evidence>
<dbReference type="RefSeq" id="WP_183701981.1">
    <property type="nucleotide sequence ID" value="NZ_JACHFE010000003.1"/>
</dbReference>
<comment type="caution">
    <text evidence="1">The sequence shown here is derived from an EMBL/GenBank/DDBJ whole genome shotgun (WGS) entry which is preliminary data.</text>
</comment>
<dbReference type="InterPro" id="IPR049796">
    <property type="entry name" value="CdiI_Ct-like"/>
</dbReference>
<proteinExistence type="predicted"/>
<dbReference type="EMBL" id="JACHFE010000003">
    <property type="protein sequence ID" value="MBB5321166.1"/>
    <property type="molecule type" value="Genomic_DNA"/>
</dbReference>
<accession>A0A840UJ60</accession>
<dbReference type="AlphaFoldDB" id="A0A840UJ60"/>
<reference evidence="1 2" key="1">
    <citation type="submission" date="2020-08" db="EMBL/GenBank/DDBJ databases">
        <title>Genomic Encyclopedia of Type Strains, Phase IV (KMG-IV): sequencing the most valuable type-strain genomes for metagenomic binning, comparative biology and taxonomic classification.</title>
        <authorList>
            <person name="Goeker M."/>
        </authorList>
    </citation>
    <scope>NUCLEOTIDE SEQUENCE [LARGE SCALE GENOMIC DNA]</scope>
    <source>
        <strain evidence="1 2">DSM 22359</strain>
    </source>
</reference>
<name>A0A840UJ60_9GAMM</name>
<dbReference type="CDD" id="cd20694">
    <property type="entry name" value="CdiI_Ct-like"/>
    <property type="match status" value="1"/>
</dbReference>
<protein>
    <recommendedName>
        <fullName evidence="3">HEAT repeat domain-containing protein</fullName>
    </recommendedName>
</protein>
<organism evidence="1 2">
    <name type="scientific">Marinobacter oulmenensis</name>
    <dbReference type="NCBI Taxonomy" id="643747"/>
    <lineage>
        <taxon>Bacteria</taxon>
        <taxon>Pseudomonadati</taxon>
        <taxon>Pseudomonadota</taxon>
        <taxon>Gammaproteobacteria</taxon>
        <taxon>Pseudomonadales</taxon>
        <taxon>Marinobacteraceae</taxon>
        <taxon>Marinobacter</taxon>
    </lineage>
</organism>
<evidence type="ECO:0008006" key="3">
    <source>
        <dbReference type="Google" id="ProtNLM"/>
    </source>
</evidence>